<evidence type="ECO:0000256" key="8">
    <source>
        <dbReference type="SAM" id="Phobius"/>
    </source>
</evidence>
<dbReference type="AlphaFoldDB" id="A0A511JB77"/>
<gene>
    <name evidence="10" type="ORF">CCO02nite_16210</name>
</gene>
<protein>
    <recommendedName>
        <fullName evidence="9">Acyltransferase 3 domain-containing protein</fullName>
    </recommendedName>
</protein>
<dbReference type="GO" id="GO:0005886">
    <property type="term" value="C:plasma membrane"/>
    <property type="evidence" value="ECO:0007669"/>
    <property type="project" value="UniProtKB-SubCell"/>
</dbReference>
<feature type="transmembrane region" description="Helical" evidence="8">
    <location>
        <begin position="189"/>
        <end position="206"/>
    </location>
</feature>
<evidence type="ECO:0000256" key="1">
    <source>
        <dbReference type="ARBA" id="ARBA00004651"/>
    </source>
</evidence>
<evidence type="ECO:0000259" key="9">
    <source>
        <dbReference type="Pfam" id="PF01757"/>
    </source>
</evidence>
<feature type="transmembrane region" description="Helical" evidence="8">
    <location>
        <begin position="242"/>
        <end position="260"/>
    </location>
</feature>
<keyword evidence="6 8" id="KW-0472">Membrane</keyword>
<proteinExistence type="inferred from homology"/>
<evidence type="ECO:0000256" key="6">
    <source>
        <dbReference type="ARBA" id="ARBA00023136"/>
    </source>
</evidence>
<name>A0A511JB77_9CELL</name>
<keyword evidence="5 8" id="KW-1133">Transmembrane helix</keyword>
<comment type="caution">
    <text evidence="10">The sequence shown here is derived from an EMBL/GenBank/DDBJ whole genome shotgun (WGS) entry which is preliminary data.</text>
</comment>
<feature type="transmembrane region" description="Helical" evidence="8">
    <location>
        <begin position="280"/>
        <end position="298"/>
    </location>
</feature>
<evidence type="ECO:0000313" key="10">
    <source>
        <dbReference type="EMBL" id="GEL94963.1"/>
    </source>
</evidence>
<feature type="region of interest" description="Disordered" evidence="7">
    <location>
        <begin position="1"/>
        <end position="27"/>
    </location>
</feature>
<dbReference type="PANTHER" id="PTHR40074:SF4">
    <property type="entry name" value="INNER MEMBRANE PROTEIN YCFT"/>
    <property type="match status" value="1"/>
</dbReference>
<feature type="transmembrane region" description="Helical" evidence="8">
    <location>
        <begin position="139"/>
        <end position="158"/>
    </location>
</feature>
<dbReference type="Proteomes" id="UP000321720">
    <property type="component" value="Unassembled WGS sequence"/>
</dbReference>
<comment type="similarity">
    <text evidence="2">Belongs to the acyltransferase 3 family.</text>
</comment>
<reference evidence="10 11" key="1">
    <citation type="submission" date="2019-07" db="EMBL/GenBank/DDBJ databases">
        <title>Whole genome shotgun sequence of Cellulomonas composti NBRC 100758.</title>
        <authorList>
            <person name="Hosoyama A."/>
            <person name="Uohara A."/>
            <person name="Ohji S."/>
            <person name="Ichikawa N."/>
        </authorList>
    </citation>
    <scope>NUCLEOTIDE SEQUENCE [LARGE SCALE GENOMIC DNA]</scope>
    <source>
        <strain evidence="10 11">NBRC 100758</strain>
    </source>
</reference>
<evidence type="ECO:0000256" key="2">
    <source>
        <dbReference type="ARBA" id="ARBA00007400"/>
    </source>
</evidence>
<feature type="domain" description="Acyltransferase 3" evidence="9">
    <location>
        <begin position="38"/>
        <end position="322"/>
    </location>
</feature>
<sequence length="361" mass="39736">MRSSEQDLAAEPREVTDGGAAGAEVAPAAPPAARVRMEWMDTLRGTAILLMLLWHATSLPRIEGVAVPAAVVAFNDALLPYRMPTLMFLSGLLLPRSLNKPLGQYYRGKIALIWWPYFVWALVFFAIKGTDYPLWNPHLYIATSYLWFLFYIGCYYLVAPLLRRVPAAVPPLVCLVGAALVDAPQQHRMLFYAVFFFGGAWAVQTLGDLPTWLRGRRVLVAVMAVLAFGFAVASGINRDVNYRSLFVPLSVAGILVAVVVAARLGHRWTGRLRHVGRNSIVYYTSHFPVMLGAVAVLVELRAPWWVMIPALWISGLVVGAVLASSRDRVPVRWLFEAPFLLGRTRSGRSAGDRGAVAAPAP</sequence>
<dbReference type="OrthoDB" id="3265718at2"/>
<feature type="transmembrane region" description="Helical" evidence="8">
    <location>
        <begin position="165"/>
        <end position="183"/>
    </location>
</feature>
<feature type="transmembrane region" description="Helical" evidence="8">
    <location>
        <begin position="304"/>
        <end position="323"/>
    </location>
</feature>
<evidence type="ECO:0000256" key="3">
    <source>
        <dbReference type="ARBA" id="ARBA00022475"/>
    </source>
</evidence>
<dbReference type="RefSeq" id="WP_146842629.1">
    <property type="nucleotide sequence ID" value="NZ_BJWG01000006.1"/>
</dbReference>
<evidence type="ECO:0000256" key="5">
    <source>
        <dbReference type="ARBA" id="ARBA00022989"/>
    </source>
</evidence>
<evidence type="ECO:0000256" key="4">
    <source>
        <dbReference type="ARBA" id="ARBA00022692"/>
    </source>
</evidence>
<dbReference type="PANTHER" id="PTHR40074">
    <property type="entry name" value="O-ACETYLTRANSFERASE WECH"/>
    <property type="match status" value="1"/>
</dbReference>
<keyword evidence="11" id="KW-1185">Reference proteome</keyword>
<organism evidence="10 11">
    <name type="scientific">Cellulomonas composti</name>
    <dbReference type="NCBI Taxonomy" id="266130"/>
    <lineage>
        <taxon>Bacteria</taxon>
        <taxon>Bacillati</taxon>
        <taxon>Actinomycetota</taxon>
        <taxon>Actinomycetes</taxon>
        <taxon>Micrococcales</taxon>
        <taxon>Cellulomonadaceae</taxon>
        <taxon>Cellulomonas</taxon>
    </lineage>
</organism>
<evidence type="ECO:0000256" key="7">
    <source>
        <dbReference type="SAM" id="MobiDB-lite"/>
    </source>
</evidence>
<dbReference type="GO" id="GO:0009246">
    <property type="term" value="P:enterobacterial common antigen biosynthetic process"/>
    <property type="evidence" value="ECO:0007669"/>
    <property type="project" value="TreeGrafter"/>
</dbReference>
<keyword evidence="4 8" id="KW-0812">Transmembrane</keyword>
<feature type="transmembrane region" description="Helical" evidence="8">
    <location>
        <begin position="218"/>
        <end position="236"/>
    </location>
</feature>
<dbReference type="Pfam" id="PF01757">
    <property type="entry name" value="Acyl_transf_3"/>
    <property type="match status" value="1"/>
</dbReference>
<accession>A0A511JB77</accession>
<keyword evidence="3" id="KW-1003">Cell membrane</keyword>
<feature type="transmembrane region" description="Helical" evidence="8">
    <location>
        <begin position="110"/>
        <end position="127"/>
    </location>
</feature>
<dbReference type="EMBL" id="BJWG01000006">
    <property type="protein sequence ID" value="GEL94963.1"/>
    <property type="molecule type" value="Genomic_DNA"/>
</dbReference>
<evidence type="ECO:0000313" key="11">
    <source>
        <dbReference type="Proteomes" id="UP000321720"/>
    </source>
</evidence>
<comment type="subcellular location">
    <subcellularLocation>
        <location evidence="1">Cell membrane</location>
        <topology evidence="1">Multi-pass membrane protein</topology>
    </subcellularLocation>
</comment>
<dbReference type="GO" id="GO:0016413">
    <property type="term" value="F:O-acetyltransferase activity"/>
    <property type="evidence" value="ECO:0007669"/>
    <property type="project" value="TreeGrafter"/>
</dbReference>
<dbReference type="InterPro" id="IPR002656">
    <property type="entry name" value="Acyl_transf_3_dom"/>
</dbReference>